<dbReference type="AlphaFoldDB" id="A0A0G3BMS7"/>
<name>A0A0G3BMS7_9BURK</name>
<dbReference type="SUPFAM" id="SSF56954">
    <property type="entry name" value="Outer membrane efflux proteins (OEP)"/>
    <property type="match status" value="1"/>
</dbReference>
<dbReference type="KEGG" id="pbh:AAW51_4036"/>
<proteinExistence type="predicted"/>
<dbReference type="EMBL" id="CP011371">
    <property type="protein sequence ID" value="AKJ30727.1"/>
    <property type="molecule type" value="Genomic_DNA"/>
</dbReference>
<dbReference type="PANTHER" id="PTHR30203">
    <property type="entry name" value="OUTER MEMBRANE CATION EFFLUX PROTEIN"/>
    <property type="match status" value="1"/>
</dbReference>
<feature type="coiled-coil region" evidence="1">
    <location>
        <begin position="250"/>
        <end position="295"/>
    </location>
</feature>
<protein>
    <submittedName>
        <fullName evidence="2">Heavy metal RND efflux outer membrane protein, CzcC family</fullName>
    </submittedName>
</protein>
<dbReference type="InterPro" id="IPR010131">
    <property type="entry name" value="MdtP/NodT-like"/>
</dbReference>
<dbReference type="Proteomes" id="UP000035352">
    <property type="component" value="Chromosome"/>
</dbReference>
<evidence type="ECO:0000313" key="3">
    <source>
        <dbReference type="Proteomes" id="UP000035352"/>
    </source>
</evidence>
<keyword evidence="1" id="KW-0175">Coiled coil</keyword>
<keyword evidence="3" id="KW-1185">Reference proteome</keyword>
<dbReference type="Gene3D" id="1.20.1600.10">
    <property type="entry name" value="Outer membrane efflux proteins (OEP)"/>
    <property type="match status" value="1"/>
</dbReference>
<dbReference type="GO" id="GO:0015562">
    <property type="term" value="F:efflux transmembrane transporter activity"/>
    <property type="evidence" value="ECO:0007669"/>
    <property type="project" value="InterPro"/>
</dbReference>
<evidence type="ECO:0000313" key="2">
    <source>
        <dbReference type="EMBL" id="AKJ30727.1"/>
    </source>
</evidence>
<reference evidence="2 3" key="1">
    <citation type="submission" date="2015-05" db="EMBL/GenBank/DDBJ databases">
        <authorList>
            <person name="Tang B."/>
            <person name="Yu Y."/>
        </authorList>
    </citation>
    <scope>NUCLEOTIDE SEQUENCE [LARGE SCALE GENOMIC DNA]</scope>
    <source>
        <strain evidence="2 3">DSM 7029</strain>
    </source>
</reference>
<feature type="coiled-coil region" evidence="1">
    <location>
        <begin position="131"/>
        <end position="165"/>
    </location>
</feature>
<sequence>MAAGQLPDPQLAVGVENYPVSGPERFSWTRESMTMRRIGVMQEVPNAAKRAAQRDSADATAERERAMLEAERLAVRREAALAWLGLHFAERKLTVFTVLEQENQVLQDTLAARVAAGTAMPADALMARQEALELADRRDELRADVERAQAQLRRWTGELPDLSARAEAPALRLDLARLLSGLDRHAELLAYAPMQAMARADFDEAVAMRRGDWGWELAYANRDRAFGDMVSFQLTFELPVSRATRQEPLIASRQKAVERLQAEREDALRRIRAEVDAQVAELQRLERTLQRQQSAALPLAQERAKVTLTSYQSGRADLGAVLAARKSAAEAQLRGLDLQAQVMAQQARLAYLIAE</sequence>
<gene>
    <name evidence="2" type="ORF">AAW51_4036</name>
</gene>
<organism evidence="2 3">
    <name type="scientific">Caldimonas brevitalea</name>
    <dbReference type="NCBI Taxonomy" id="413882"/>
    <lineage>
        <taxon>Bacteria</taxon>
        <taxon>Pseudomonadati</taxon>
        <taxon>Pseudomonadota</taxon>
        <taxon>Betaproteobacteria</taxon>
        <taxon>Burkholderiales</taxon>
        <taxon>Sphaerotilaceae</taxon>
        <taxon>Caldimonas</taxon>
    </lineage>
</organism>
<dbReference type="STRING" id="413882.AAW51_4036"/>
<evidence type="ECO:0000256" key="1">
    <source>
        <dbReference type="SAM" id="Coils"/>
    </source>
</evidence>
<dbReference type="PATRIC" id="fig|413882.6.peg.4212"/>
<accession>A0A0G3BMS7</accession>
<dbReference type="PANTHER" id="PTHR30203:SF24">
    <property type="entry name" value="BLR4935 PROTEIN"/>
    <property type="match status" value="1"/>
</dbReference>